<dbReference type="GO" id="GO:0005509">
    <property type="term" value="F:calcium ion binding"/>
    <property type="evidence" value="ECO:0007669"/>
    <property type="project" value="InterPro"/>
</dbReference>
<dbReference type="AlphaFoldDB" id="A0A8J2PEB9"/>
<gene>
    <name evidence="3" type="ORF">AFUS01_LOCUS35992</name>
</gene>
<keyword evidence="4" id="KW-1185">Reference proteome</keyword>
<sequence length="134" mass="14500">MSSKTALLWSFLALILCISHVMSFCCKASGDTGKCGDGTEPTPCCATQRCNVFCCNCDGICRGSSRFAPIPDVNTVDKFQWIDKNGDGMVDESEALFYVNASHGSVEGFKFSAFDKDSNGYLTLEEMDSEPSTS</sequence>
<name>A0A8J2PEB9_9HEXA</name>
<dbReference type="OrthoDB" id="2909882at2759"/>
<feature type="chain" id="PRO_5035250568" description="EF-hand domain-containing protein" evidence="1">
    <location>
        <begin position="24"/>
        <end position="134"/>
    </location>
</feature>
<dbReference type="Pfam" id="PF13202">
    <property type="entry name" value="EF-hand_5"/>
    <property type="match status" value="2"/>
</dbReference>
<protein>
    <recommendedName>
        <fullName evidence="2">EF-hand domain-containing protein</fullName>
    </recommendedName>
</protein>
<evidence type="ECO:0000256" key="1">
    <source>
        <dbReference type="SAM" id="SignalP"/>
    </source>
</evidence>
<evidence type="ECO:0000313" key="3">
    <source>
        <dbReference type="EMBL" id="CAG7825912.1"/>
    </source>
</evidence>
<feature type="signal peptide" evidence="1">
    <location>
        <begin position="1"/>
        <end position="23"/>
    </location>
</feature>
<dbReference type="EMBL" id="CAJVCH010537858">
    <property type="protein sequence ID" value="CAG7825912.1"/>
    <property type="molecule type" value="Genomic_DNA"/>
</dbReference>
<feature type="domain" description="EF-hand" evidence="2">
    <location>
        <begin position="111"/>
        <end position="127"/>
    </location>
</feature>
<accession>A0A8J2PEB9</accession>
<proteinExistence type="predicted"/>
<organism evidence="3 4">
    <name type="scientific">Allacma fusca</name>
    <dbReference type="NCBI Taxonomy" id="39272"/>
    <lineage>
        <taxon>Eukaryota</taxon>
        <taxon>Metazoa</taxon>
        <taxon>Ecdysozoa</taxon>
        <taxon>Arthropoda</taxon>
        <taxon>Hexapoda</taxon>
        <taxon>Collembola</taxon>
        <taxon>Symphypleona</taxon>
        <taxon>Sminthuridae</taxon>
        <taxon>Allacma</taxon>
    </lineage>
</organism>
<evidence type="ECO:0000259" key="2">
    <source>
        <dbReference type="Pfam" id="PF13202"/>
    </source>
</evidence>
<dbReference type="Proteomes" id="UP000708208">
    <property type="component" value="Unassembled WGS sequence"/>
</dbReference>
<keyword evidence="1" id="KW-0732">Signal</keyword>
<dbReference type="InterPro" id="IPR002048">
    <property type="entry name" value="EF_hand_dom"/>
</dbReference>
<evidence type="ECO:0000313" key="4">
    <source>
        <dbReference type="Proteomes" id="UP000708208"/>
    </source>
</evidence>
<dbReference type="PROSITE" id="PS00018">
    <property type="entry name" value="EF_HAND_1"/>
    <property type="match status" value="1"/>
</dbReference>
<comment type="caution">
    <text evidence="3">The sequence shown here is derived from an EMBL/GenBank/DDBJ whole genome shotgun (WGS) entry which is preliminary data.</text>
</comment>
<feature type="domain" description="EF-hand" evidence="2">
    <location>
        <begin position="78"/>
        <end position="94"/>
    </location>
</feature>
<dbReference type="InterPro" id="IPR018247">
    <property type="entry name" value="EF_Hand_1_Ca_BS"/>
</dbReference>
<reference evidence="3" key="1">
    <citation type="submission" date="2021-06" db="EMBL/GenBank/DDBJ databases">
        <authorList>
            <person name="Hodson N. C."/>
            <person name="Mongue J. A."/>
            <person name="Jaron S. K."/>
        </authorList>
    </citation>
    <scope>NUCLEOTIDE SEQUENCE</scope>
</reference>